<feature type="chain" id="PRO_5043926819" evidence="2">
    <location>
        <begin position="22"/>
        <end position="83"/>
    </location>
</feature>
<dbReference type="Proteomes" id="UP000194137">
    <property type="component" value="Chromosome"/>
</dbReference>
<evidence type="ECO:0000256" key="1">
    <source>
        <dbReference type="SAM" id="MobiDB-lite"/>
    </source>
</evidence>
<accession>A0A1W6ZTR8</accession>
<dbReference type="KEGG" id="psin:CAK95_17855"/>
<feature type="compositionally biased region" description="Polar residues" evidence="1">
    <location>
        <begin position="22"/>
        <end position="37"/>
    </location>
</feature>
<dbReference type="RefSeq" id="WP_086089137.1">
    <property type="nucleotide sequence ID" value="NZ_CP021112.1"/>
</dbReference>
<proteinExistence type="predicted"/>
<feature type="signal peptide" evidence="2">
    <location>
        <begin position="1"/>
        <end position="21"/>
    </location>
</feature>
<evidence type="ECO:0000256" key="2">
    <source>
        <dbReference type="SAM" id="SignalP"/>
    </source>
</evidence>
<protein>
    <submittedName>
        <fullName evidence="3">Uncharacterized protein</fullName>
    </submittedName>
</protein>
<keyword evidence="4" id="KW-1185">Reference proteome</keyword>
<dbReference type="STRING" id="1235591.CAK95_17855"/>
<organism evidence="3 4">
    <name type="scientific">Pseudorhodoplanes sinuspersici</name>
    <dbReference type="NCBI Taxonomy" id="1235591"/>
    <lineage>
        <taxon>Bacteria</taxon>
        <taxon>Pseudomonadati</taxon>
        <taxon>Pseudomonadota</taxon>
        <taxon>Alphaproteobacteria</taxon>
        <taxon>Hyphomicrobiales</taxon>
        <taxon>Pseudorhodoplanes</taxon>
    </lineage>
</organism>
<keyword evidence="2" id="KW-0732">Signal</keyword>
<dbReference type="AlphaFoldDB" id="A0A1W6ZTR8"/>
<evidence type="ECO:0000313" key="4">
    <source>
        <dbReference type="Proteomes" id="UP000194137"/>
    </source>
</evidence>
<gene>
    <name evidence="3" type="ORF">CAK95_17855</name>
</gene>
<sequence length="83" mass="8515">MKTVALLTLGLIAFSATPLLAQGSSKSAPGQQMQQTPQKEDKGASSVAPGRKMQQTPKKEPRGASSFAPGQTTGSGGKSKKTK</sequence>
<reference evidence="3 4" key="1">
    <citation type="submission" date="2017-05" db="EMBL/GenBank/DDBJ databases">
        <title>Full genome sequence of Pseudorhodoplanes sinuspersici.</title>
        <authorList>
            <person name="Dastgheib S.M.M."/>
            <person name="Shavandi M."/>
            <person name="Tirandaz H."/>
        </authorList>
    </citation>
    <scope>NUCLEOTIDE SEQUENCE [LARGE SCALE GENOMIC DNA]</scope>
    <source>
        <strain evidence="3 4">RIPI110</strain>
    </source>
</reference>
<name>A0A1W6ZTR8_9HYPH</name>
<dbReference type="EMBL" id="CP021112">
    <property type="protein sequence ID" value="ARQ00742.1"/>
    <property type="molecule type" value="Genomic_DNA"/>
</dbReference>
<evidence type="ECO:0000313" key="3">
    <source>
        <dbReference type="EMBL" id="ARQ00742.1"/>
    </source>
</evidence>
<feature type="region of interest" description="Disordered" evidence="1">
    <location>
        <begin position="22"/>
        <end position="83"/>
    </location>
</feature>